<comment type="cofactor">
    <cofactor evidence="11">
        <name>Mg(2+)</name>
        <dbReference type="ChEBI" id="CHEBI:18420"/>
    </cofactor>
    <text evidence="11">Binds 1 Mg(2+) ion per subunit.</text>
</comment>
<keyword evidence="11" id="KW-0479">Metal-binding</keyword>
<feature type="binding site" evidence="11">
    <location>
        <position position="32"/>
    </location>
    <ligand>
        <name>substrate</name>
    </ligand>
</feature>
<proteinExistence type="inferred from homology"/>
<dbReference type="GO" id="GO:0005524">
    <property type="term" value="F:ATP binding"/>
    <property type="evidence" value="ECO:0007669"/>
    <property type="project" value="UniProtKB-UniRule"/>
</dbReference>
<dbReference type="SUPFAM" id="SSF52540">
    <property type="entry name" value="P-loop containing nucleoside triphosphate hydrolases"/>
    <property type="match status" value="1"/>
</dbReference>
<dbReference type="InterPro" id="IPR000623">
    <property type="entry name" value="Shikimate_kinase/TSH1"/>
</dbReference>
<evidence type="ECO:0000256" key="5">
    <source>
        <dbReference type="ARBA" id="ARBA00022679"/>
    </source>
</evidence>
<dbReference type="AlphaFoldDB" id="A0AAW8U2H5"/>
<dbReference type="GO" id="GO:0008652">
    <property type="term" value="P:amino acid biosynthetic process"/>
    <property type="evidence" value="ECO:0007669"/>
    <property type="project" value="UniProtKB-KW"/>
</dbReference>
<comment type="pathway">
    <text evidence="1 11">Metabolic intermediate biosynthesis; chorismate biosynthesis; chorismate from D-erythrose 4-phosphate and phosphoenolpyruvate: step 5/7.</text>
</comment>
<feature type="binding site" evidence="11">
    <location>
        <position position="14"/>
    </location>
    <ligand>
        <name>Mg(2+)</name>
        <dbReference type="ChEBI" id="CHEBI:18420"/>
    </ligand>
</feature>
<sequence length="166" mass="18269">MSILLIGFMGAGKSTVGRLLAEQLAKPFRDLDQLVEEMTQKTIPQLFEEGEAVFREAETKALMAALGKDQVIACGGGIILKEANQALLQAHPQVVYLKGQPDALFRRIQKDEANVRPLATEKTVAEMQEILSPRLPLYQSAASIEVETTGKAPQEIVQEIVERLEL</sequence>
<dbReference type="GO" id="GO:0005829">
    <property type="term" value="C:cytosol"/>
    <property type="evidence" value="ECO:0007669"/>
    <property type="project" value="TreeGrafter"/>
</dbReference>
<dbReference type="GO" id="GO:0009423">
    <property type="term" value="P:chorismate biosynthetic process"/>
    <property type="evidence" value="ECO:0007669"/>
    <property type="project" value="UniProtKB-UniRule"/>
</dbReference>
<evidence type="ECO:0000313" key="12">
    <source>
        <dbReference type="EMBL" id="MDT2811086.1"/>
    </source>
</evidence>
<keyword evidence="4 11" id="KW-0028">Amino-acid biosynthesis</keyword>
<comment type="catalytic activity">
    <reaction evidence="10 11">
        <text>shikimate + ATP = 3-phosphoshikimate + ADP + H(+)</text>
        <dbReference type="Rhea" id="RHEA:13121"/>
        <dbReference type="ChEBI" id="CHEBI:15378"/>
        <dbReference type="ChEBI" id="CHEBI:30616"/>
        <dbReference type="ChEBI" id="CHEBI:36208"/>
        <dbReference type="ChEBI" id="CHEBI:145989"/>
        <dbReference type="ChEBI" id="CHEBI:456216"/>
        <dbReference type="EC" id="2.7.1.71"/>
    </reaction>
</comment>
<dbReference type="EMBL" id="JARQBJ010000005">
    <property type="protein sequence ID" value="MDT2811086.1"/>
    <property type="molecule type" value="Genomic_DNA"/>
</dbReference>
<feature type="binding site" evidence="11">
    <location>
        <position position="76"/>
    </location>
    <ligand>
        <name>substrate</name>
    </ligand>
</feature>
<dbReference type="InterPro" id="IPR027417">
    <property type="entry name" value="P-loop_NTPase"/>
</dbReference>
<evidence type="ECO:0000313" key="13">
    <source>
        <dbReference type="Proteomes" id="UP001256711"/>
    </source>
</evidence>
<dbReference type="CDD" id="cd00464">
    <property type="entry name" value="SK"/>
    <property type="match status" value="1"/>
</dbReference>
<dbReference type="Gene3D" id="3.40.50.300">
    <property type="entry name" value="P-loop containing nucleotide triphosphate hydrolases"/>
    <property type="match status" value="1"/>
</dbReference>
<keyword evidence="6 11" id="KW-0547">Nucleotide-binding</keyword>
<dbReference type="InterPro" id="IPR023000">
    <property type="entry name" value="Shikimate_kinase_CS"/>
</dbReference>
<evidence type="ECO:0000256" key="9">
    <source>
        <dbReference type="ARBA" id="ARBA00023141"/>
    </source>
</evidence>
<dbReference type="GO" id="GO:0009073">
    <property type="term" value="P:aromatic amino acid family biosynthetic process"/>
    <property type="evidence" value="ECO:0007669"/>
    <property type="project" value="UniProtKB-KW"/>
</dbReference>
<reference evidence="12" key="1">
    <citation type="submission" date="2023-03" db="EMBL/GenBank/DDBJ databases">
        <authorList>
            <person name="Shen W."/>
            <person name="Cai J."/>
        </authorList>
    </citation>
    <scope>NUCLEOTIDE SEQUENCE</scope>
    <source>
        <strain evidence="12">B226-2</strain>
    </source>
</reference>
<accession>A0AAW8U2H5</accession>
<evidence type="ECO:0000256" key="1">
    <source>
        <dbReference type="ARBA" id="ARBA00004842"/>
    </source>
</evidence>
<evidence type="ECO:0000256" key="8">
    <source>
        <dbReference type="ARBA" id="ARBA00022840"/>
    </source>
</evidence>
<organism evidence="12 13">
    <name type="scientific">Enterococcus asini</name>
    <dbReference type="NCBI Taxonomy" id="57732"/>
    <lineage>
        <taxon>Bacteria</taxon>
        <taxon>Bacillati</taxon>
        <taxon>Bacillota</taxon>
        <taxon>Bacilli</taxon>
        <taxon>Lactobacillales</taxon>
        <taxon>Enterococcaceae</taxon>
        <taxon>Enterococcus</taxon>
    </lineage>
</organism>
<evidence type="ECO:0000256" key="7">
    <source>
        <dbReference type="ARBA" id="ARBA00022777"/>
    </source>
</evidence>
<evidence type="ECO:0000256" key="10">
    <source>
        <dbReference type="ARBA" id="ARBA00048567"/>
    </source>
</evidence>
<evidence type="ECO:0000256" key="3">
    <source>
        <dbReference type="ARBA" id="ARBA00012154"/>
    </source>
</evidence>
<dbReference type="HAMAP" id="MF_00109">
    <property type="entry name" value="Shikimate_kinase"/>
    <property type="match status" value="1"/>
</dbReference>
<dbReference type="GO" id="GO:0000287">
    <property type="term" value="F:magnesium ion binding"/>
    <property type="evidence" value="ECO:0007669"/>
    <property type="project" value="UniProtKB-UniRule"/>
</dbReference>
<dbReference type="RefSeq" id="WP_010753720.1">
    <property type="nucleotide sequence ID" value="NZ_JARQBJ010000005.1"/>
</dbReference>
<keyword evidence="7 11" id="KW-0418">Kinase</keyword>
<feature type="binding site" evidence="11">
    <location>
        <position position="116"/>
    </location>
    <ligand>
        <name>ATP</name>
        <dbReference type="ChEBI" id="CHEBI:30616"/>
    </ligand>
</feature>
<feature type="binding site" evidence="11">
    <location>
        <position position="55"/>
    </location>
    <ligand>
        <name>substrate</name>
    </ligand>
</feature>
<dbReference type="EC" id="2.7.1.71" evidence="3 11"/>
<comment type="caution">
    <text evidence="11">Lacks conserved residue(s) required for the propagation of feature annotation.</text>
</comment>
<comment type="subunit">
    <text evidence="11">Monomer.</text>
</comment>
<feature type="binding site" evidence="11">
    <location>
        <begin position="10"/>
        <end position="15"/>
    </location>
    <ligand>
        <name>ATP</name>
        <dbReference type="ChEBI" id="CHEBI:30616"/>
    </ligand>
</feature>
<dbReference type="PANTHER" id="PTHR21087:SF16">
    <property type="entry name" value="SHIKIMATE KINASE 1, CHLOROPLASTIC"/>
    <property type="match status" value="1"/>
</dbReference>
<dbReference type="PRINTS" id="PR01100">
    <property type="entry name" value="SHIKIMTKNASE"/>
</dbReference>
<comment type="subcellular location">
    <subcellularLocation>
        <location evidence="11">Cytoplasm</location>
    </subcellularLocation>
</comment>
<dbReference type="PANTHER" id="PTHR21087">
    <property type="entry name" value="SHIKIMATE KINASE"/>
    <property type="match status" value="1"/>
</dbReference>
<comment type="caution">
    <text evidence="12">The sequence shown here is derived from an EMBL/GenBank/DDBJ whole genome shotgun (WGS) entry which is preliminary data.</text>
</comment>
<dbReference type="Pfam" id="PF01202">
    <property type="entry name" value="SKI"/>
    <property type="match status" value="1"/>
</dbReference>
<dbReference type="PROSITE" id="PS01128">
    <property type="entry name" value="SHIKIMATE_KINASE"/>
    <property type="match status" value="1"/>
</dbReference>
<feature type="binding site" evidence="11">
    <location>
        <position position="134"/>
    </location>
    <ligand>
        <name>substrate</name>
    </ligand>
</feature>
<keyword evidence="9 11" id="KW-0057">Aromatic amino acid biosynthesis</keyword>
<evidence type="ECO:0000256" key="6">
    <source>
        <dbReference type="ARBA" id="ARBA00022741"/>
    </source>
</evidence>
<dbReference type="InterPro" id="IPR031322">
    <property type="entry name" value="Shikimate/glucono_kinase"/>
</dbReference>
<evidence type="ECO:0000256" key="4">
    <source>
        <dbReference type="ARBA" id="ARBA00022605"/>
    </source>
</evidence>
<dbReference type="Proteomes" id="UP001256711">
    <property type="component" value="Unassembled WGS sequence"/>
</dbReference>
<dbReference type="GO" id="GO:0004765">
    <property type="term" value="F:shikimate kinase activity"/>
    <property type="evidence" value="ECO:0007669"/>
    <property type="project" value="UniProtKB-UniRule"/>
</dbReference>
<keyword evidence="11" id="KW-0963">Cytoplasm</keyword>
<keyword evidence="5 11" id="KW-0808">Transferase</keyword>
<keyword evidence="8 11" id="KW-0067">ATP-binding</keyword>
<comment type="similarity">
    <text evidence="2 11">Belongs to the shikimate kinase family.</text>
</comment>
<name>A0AAW8U2H5_9ENTE</name>
<evidence type="ECO:0000256" key="11">
    <source>
        <dbReference type="HAMAP-Rule" id="MF_00109"/>
    </source>
</evidence>
<protein>
    <recommendedName>
        <fullName evidence="3 11">Shikimate kinase</fullName>
        <shortName evidence="11">SK</shortName>
        <ecNumber evidence="3 11">2.7.1.71</ecNumber>
    </recommendedName>
</protein>
<gene>
    <name evidence="11" type="primary">aroK</name>
    <name evidence="12" type="ORF">P7H43_11415</name>
</gene>
<evidence type="ECO:0000256" key="2">
    <source>
        <dbReference type="ARBA" id="ARBA00006997"/>
    </source>
</evidence>
<keyword evidence="11" id="KW-0460">Magnesium</keyword>
<dbReference type="GeneID" id="78366112"/>
<comment type="function">
    <text evidence="11">Catalyzes the specific phosphorylation of the 3-hydroxyl group of shikimic acid using ATP as a cosubstrate.</text>
</comment>